<gene>
    <name evidence="2" type="ORF">DARMORV10_C07P01590.1</name>
</gene>
<dbReference type="Pfam" id="PF07734">
    <property type="entry name" value="FBA_1"/>
    <property type="match status" value="1"/>
</dbReference>
<sequence>MSLSSHKGNRLSLLLQGLTGDIAFWVSSPLDDEIVSWTCLLNVSDPRIPSLGDDSKEEREEWDEAFLKTGDEEVSKAYISLLKINKKGVLGRVRIVETSFWHPFFCGYVYTPSLVRVPYLPHRPSHFRSECSRPLKIS</sequence>
<reference evidence="2" key="1">
    <citation type="submission" date="2021-01" db="EMBL/GenBank/DDBJ databases">
        <authorList>
            <consortium name="Genoscope - CEA"/>
            <person name="William W."/>
        </authorList>
    </citation>
    <scope>NUCLEOTIDE SEQUENCE</scope>
</reference>
<evidence type="ECO:0000313" key="2">
    <source>
        <dbReference type="EMBL" id="CAF1945504.1"/>
    </source>
</evidence>
<accession>A0A816LVZ9</accession>
<dbReference type="AlphaFoldDB" id="A0A816LVZ9"/>
<dbReference type="EMBL" id="HG994371">
    <property type="protein sequence ID" value="CAF1945504.1"/>
    <property type="molecule type" value="Genomic_DNA"/>
</dbReference>
<evidence type="ECO:0000259" key="1">
    <source>
        <dbReference type="Pfam" id="PF07734"/>
    </source>
</evidence>
<proteinExistence type="predicted"/>
<dbReference type="InterPro" id="IPR006527">
    <property type="entry name" value="F-box-assoc_dom_typ1"/>
</dbReference>
<name>A0A816LVZ9_BRANA</name>
<feature type="domain" description="F-box associated beta-propeller type 1" evidence="1">
    <location>
        <begin position="1"/>
        <end position="117"/>
    </location>
</feature>
<dbReference type="Proteomes" id="UP001295469">
    <property type="component" value="Chromosome C07"/>
</dbReference>
<protein>
    <submittedName>
        <fullName evidence="2">(rape) hypothetical protein</fullName>
    </submittedName>
</protein>
<organism evidence="2">
    <name type="scientific">Brassica napus</name>
    <name type="common">Rape</name>
    <dbReference type="NCBI Taxonomy" id="3708"/>
    <lineage>
        <taxon>Eukaryota</taxon>
        <taxon>Viridiplantae</taxon>
        <taxon>Streptophyta</taxon>
        <taxon>Embryophyta</taxon>
        <taxon>Tracheophyta</taxon>
        <taxon>Spermatophyta</taxon>
        <taxon>Magnoliopsida</taxon>
        <taxon>eudicotyledons</taxon>
        <taxon>Gunneridae</taxon>
        <taxon>Pentapetalae</taxon>
        <taxon>rosids</taxon>
        <taxon>malvids</taxon>
        <taxon>Brassicales</taxon>
        <taxon>Brassicaceae</taxon>
        <taxon>Brassiceae</taxon>
        <taxon>Brassica</taxon>
    </lineage>
</organism>